<dbReference type="InterPro" id="IPR003539">
    <property type="entry name" value="CD_toxinB"/>
</dbReference>
<comment type="caution">
    <text evidence="3">The sequence shown here is derived from an EMBL/GenBank/DDBJ whole genome shotgun (WGS) entry which is preliminary data.</text>
</comment>
<dbReference type="NCBIfam" id="NF011787">
    <property type="entry name" value="PRK15251.1"/>
    <property type="match status" value="1"/>
</dbReference>
<dbReference type="CDD" id="cd09081">
    <property type="entry name" value="CdtB"/>
    <property type="match status" value="1"/>
</dbReference>
<evidence type="ECO:0000313" key="4">
    <source>
        <dbReference type="Proteomes" id="UP000256695"/>
    </source>
</evidence>
<evidence type="ECO:0000313" key="3">
    <source>
        <dbReference type="EMBL" id="RDU74528.1"/>
    </source>
</evidence>
<feature type="domain" description="Endonuclease/exonuclease/phosphatase" evidence="2">
    <location>
        <begin position="25"/>
        <end position="263"/>
    </location>
</feature>
<dbReference type="PIRSF" id="PIRSF018539">
    <property type="entry name" value="CDT_B"/>
    <property type="match status" value="1"/>
</dbReference>
<keyword evidence="4" id="KW-1185">Reference proteome</keyword>
<dbReference type="Pfam" id="PF03372">
    <property type="entry name" value="Exo_endo_phos"/>
    <property type="match status" value="1"/>
</dbReference>
<dbReference type="Gene3D" id="3.60.10.10">
    <property type="entry name" value="Endonuclease/exonuclease/phosphatase"/>
    <property type="match status" value="1"/>
</dbReference>
<sequence length="271" mass="29311">MKKILLCLFLLSNAIFANIEDFKVGTWNLQGASAGTESKWNVSVRQLISGENAVDILLVQEAGNLPQSATPTGRVIQPGGTPIAEYTWNLGSISRPNNVFIYYSNIDVGARRVNLAIVSRQQAEEVFVINQTTITTGFTRPAIGIRIGNSAFFNVHALARGGNDAPALVTAVHDHFNGRPEITWLIGGDFNRNPAELQAGLDRRVLNNIRILDPRIPTHSGGRTLDYALIGNTPTQGGALGPLPALVALLMNAALKSYLASDHFPVRFGKF</sequence>
<feature type="signal peptide" evidence="1">
    <location>
        <begin position="1"/>
        <end position="17"/>
    </location>
</feature>
<dbReference type="InterPro" id="IPR036691">
    <property type="entry name" value="Endo/exonu/phosph_ase_sf"/>
</dbReference>
<dbReference type="SUPFAM" id="SSF56219">
    <property type="entry name" value="DNase I-like"/>
    <property type="match status" value="1"/>
</dbReference>
<feature type="chain" id="PRO_5017697025" evidence="1">
    <location>
        <begin position="18"/>
        <end position="271"/>
    </location>
</feature>
<dbReference type="AlphaFoldDB" id="A0A3D8JAR5"/>
<protein>
    <submittedName>
        <fullName evidence="3">Cytolethal distending toxin subunit B family protein</fullName>
    </submittedName>
</protein>
<keyword evidence="1" id="KW-0732">Signal</keyword>
<dbReference type="OrthoDB" id="5320299at2"/>
<name>A0A3D8JAR5_9HELI</name>
<evidence type="ECO:0000259" key="2">
    <source>
        <dbReference type="Pfam" id="PF03372"/>
    </source>
</evidence>
<dbReference type="GO" id="GO:0003824">
    <property type="term" value="F:catalytic activity"/>
    <property type="evidence" value="ECO:0007669"/>
    <property type="project" value="InterPro"/>
</dbReference>
<proteinExistence type="predicted"/>
<dbReference type="Proteomes" id="UP000256695">
    <property type="component" value="Unassembled WGS sequence"/>
</dbReference>
<dbReference type="EMBL" id="NXLX01000001">
    <property type="protein sequence ID" value="RDU74528.1"/>
    <property type="molecule type" value="Genomic_DNA"/>
</dbReference>
<dbReference type="RefSeq" id="WP_115578237.1">
    <property type="nucleotide sequence ID" value="NZ_NXLX01000001.1"/>
</dbReference>
<evidence type="ECO:0000256" key="1">
    <source>
        <dbReference type="SAM" id="SignalP"/>
    </source>
</evidence>
<accession>A0A3D8JAR5</accession>
<reference evidence="3 4" key="1">
    <citation type="submission" date="2018-04" db="EMBL/GenBank/DDBJ databases">
        <title>Novel Campyloabacter and Helicobacter Species and Strains.</title>
        <authorList>
            <person name="Mannion A.J."/>
            <person name="Shen Z."/>
            <person name="Fox J.G."/>
        </authorList>
    </citation>
    <scope>NUCLEOTIDE SEQUENCE [LARGE SCALE GENOMIC DNA]</scope>
    <source>
        <strain evidence="3 4">MIT 04-9362</strain>
    </source>
</reference>
<dbReference type="PRINTS" id="PR01388">
    <property type="entry name" value="CDTOXINB"/>
</dbReference>
<organism evidence="3 4">
    <name type="scientific">Helicobacter anseris</name>
    <dbReference type="NCBI Taxonomy" id="375926"/>
    <lineage>
        <taxon>Bacteria</taxon>
        <taxon>Pseudomonadati</taxon>
        <taxon>Campylobacterota</taxon>
        <taxon>Epsilonproteobacteria</taxon>
        <taxon>Campylobacterales</taxon>
        <taxon>Helicobacteraceae</taxon>
        <taxon>Helicobacter</taxon>
    </lineage>
</organism>
<gene>
    <name evidence="3" type="ORF">CQA57_00290</name>
</gene>
<dbReference type="InterPro" id="IPR005135">
    <property type="entry name" value="Endo/exonuclease/phosphatase"/>
</dbReference>